<dbReference type="Proteomes" id="UP001330016">
    <property type="component" value="Unassembled WGS sequence"/>
</dbReference>
<dbReference type="EMBL" id="JAQSGK010000091">
    <property type="protein sequence ID" value="MEE6717220.1"/>
    <property type="molecule type" value="Genomic_DNA"/>
</dbReference>
<protein>
    <submittedName>
        <fullName evidence="1">IS4 family transposase</fullName>
    </submittedName>
</protein>
<reference evidence="1 2" key="1">
    <citation type="submission" date="2023-02" db="EMBL/GenBank/DDBJ databases">
        <title>The predominant lactic acid bacteria and yeasts involved in the spontaneous fermentation of millet during the production of the traditional porridge Hausa koko in Ghana.</title>
        <authorList>
            <person name="Atter A."/>
            <person name="Diaz M."/>
        </authorList>
    </citation>
    <scope>NUCLEOTIDE SEQUENCE [LARGE SCALE GENOMIC DNA]</scope>
    <source>
        <strain evidence="1 2">FI11640</strain>
    </source>
</reference>
<proteinExistence type="predicted"/>
<comment type="caution">
    <text evidence="1">The sequence shown here is derived from an EMBL/GenBank/DDBJ whole genome shotgun (WGS) entry which is preliminary data.</text>
</comment>
<feature type="non-terminal residue" evidence="1">
    <location>
        <position position="63"/>
    </location>
</feature>
<sequence>MNIIEHTRTELGLKNIILRFSSLVGLSKLTKKANFRRRSSISLTKVLAWLIQTKFLGRSLYRA</sequence>
<evidence type="ECO:0000313" key="1">
    <source>
        <dbReference type="EMBL" id="MEE6717220.1"/>
    </source>
</evidence>
<keyword evidence="2" id="KW-1185">Reference proteome</keyword>
<evidence type="ECO:0000313" key="2">
    <source>
        <dbReference type="Proteomes" id="UP001330016"/>
    </source>
</evidence>
<name>A0ABU7T3P3_9LACO</name>
<gene>
    <name evidence="1" type="ORF">PS435_15375</name>
</gene>
<accession>A0ABU7T3P3</accession>
<organism evidence="1 2">
    <name type="scientific">Schleiferilactobacillus harbinensis</name>
    <dbReference type="NCBI Taxonomy" id="304207"/>
    <lineage>
        <taxon>Bacteria</taxon>
        <taxon>Bacillati</taxon>
        <taxon>Bacillota</taxon>
        <taxon>Bacilli</taxon>
        <taxon>Lactobacillales</taxon>
        <taxon>Lactobacillaceae</taxon>
        <taxon>Schleiferilactobacillus</taxon>
    </lineage>
</organism>